<keyword evidence="2" id="KW-1185">Reference proteome</keyword>
<protein>
    <recommendedName>
        <fullName evidence="3">WXG100 family type VII secretion target</fullName>
    </recommendedName>
</protein>
<sequence length="102" mass="10591">MTFRIEHPEFHASVADLRGACDLIATVRGRAGGHVGTLLGDGWSGQAADAFAEAWADWLTASETVVHELGSLAETLAAVHAAAQEVDAHATDSLAWVAGRLG</sequence>
<comment type="caution">
    <text evidence="1">The sequence shown here is derived from an EMBL/GenBank/DDBJ whole genome shotgun (WGS) entry which is preliminary data.</text>
</comment>
<dbReference type="AlphaFoldDB" id="A0A6L7F3V8"/>
<evidence type="ECO:0008006" key="3">
    <source>
        <dbReference type="Google" id="ProtNLM"/>
    </source>
</evidence>
<accession>A0A6L7F3V8</accession>
<dbReference type="Proteomes" id="UP000473325">
    <property type="component" value="Unassembled WGS sequence"/>
</dbReference>
<dbReference type="RefSeq" id="WP_160879858.1">
    <property type="nucleotide sequence ID" value="NZ_WUEK01000016.1"/>
</dbReference>
<reference evidence="1 2" key="1">
    <citation type="submission" date="2019-12" db="EMBL/GenBank/DDBJ databases">
        <authorList>
            <person name="Kun Z."/>
        </authorList>
    </citation>
    <scope>NUCLEOTIDE SEQUENCE [LARGE SCALE GENOMIC DNA]</scope>
    <source>
        <strain evidence="1 2">YIM 123512</strain>
    </source>
</reference>
<dbReference type="EMBL" id="WUEK01000016">
    <property type="protein sequence ID" value="MXG91923.1"/>
    <property type="molecule type" value="Genomic_DNA"/>
</dbReference>
<dbReference type="InterPro" id="IPR010310">
    <property type="entry name" value="T7SS_ESAT-6-like"/>
</dbReference>
<proteinExistence type="predicted"/>
<evidence type="ECO:0000313" key="1">
    <source>
        <dbReference type="EMBL" id="MXG91923.1"/>
    </source>
</evidence>
<dbReference type="Gene3D" id="1.10.287.1060">
    <property type="entry name" value="ESAT-6-like"/>
    <property type="match status" value="1"/>
</dbReference>
<gene>
    <name evidence="1" type="ORF">GRQ65_20475</name>
</gene>
<evidence type="ECO:0000313" key="2">
    <source>
        <dbReference type="Proteomes" id="UP000473325"/>
    </source>
</evidence>
<name>A0A6L7F3V8_9ACTN</name>
<organism evidence="1 2">
    <name type="scientific">Nocardioides flavescens</name>
    <dbReference type="NCBI Taxonomy" id="2691959"/>
    <lineage>
        <taxon>Bacteria</taxon>
        <taxon>Bacillati</taxon>
        <taxon>Actinomycetota</taxon>
        <taxon>Actinomycetes</taxon>
        <taxon>Propionibacteriales</taxon>
        <taxon>Nocardioidaceae</taxon>
        <taxon>Nocardioides</taxon>
    </lineage>
</organism>
<dbReference type="Pfam" id="PF06013">
    <property type="entry name" value="WXG100"/>
    <property type="match status" value="1"/>
</dbReference>
<dbReference type="InterPro" id="IPR036689">
    <property type="entry name" value="ESAT-6-like_sf"/>
</dbReference>
<dbReference type="SUPFAM" id="SSF140453">
    <property type="entry name" value="EsxAB dimer-like"/>
    <property type="match status" value="1"/>
</dbReference>